<evidence type="ECO:0000256" key="9">
    <source>
        <dbReference type="SAM" id="SignalP"/>
    </source>
</evidence>
<dbReference type="Gene3D" id="3.30.2010.10">
    <property type="entry name" value="Metalloproteases ('zincins'), catalytic domain"/>
    <property type="match status" value="1"/>
</dbReference>
<keyword evidence="6" id="KW-0482">Metalloprotease</keyword>
<dbReference type="RefSeq" id="WP_090019560.1">
    <property type="nucleotide sequence ID" value="NZ_FNCE01000004.1"/>
</dbReference>
<dbReference type="OrthoDB" id="9814887at2"/>
<proteinExistence type="predicted"/>
<dbReference type="PANTHER" id="PTHR22726">
    <property type="entry name" value="METALLOENDOPEPTIDASE OMA1"/>
    <property type="match status" value="1"/>
</dbReference>
<keyword evidence="9" id="KW-0732">Signal</keyword>
<dbReference type="SUPFAM" id="SSF48452">
    <property type="entry name" value="TPR-like"/>
    <property type="match status" value="1"/>
</dbReference>
<comment type="cofactor">
    <cofactor evidence="1">
        <name>Zn(2+)</name>
        <dbReference type="ChEBI" id="CHEBI:29105"/>
    </cofactor>
</comment>
<accession>A0A1G7QWM7</accession>
<sequence>MRKIRSRFAVLAATVTLAVAMLLPLAPGRAQAQQGGLPLIRDAEIEHTLRAYSDSIFEAAGLQPRSIKIHLVNKDSLNAFVTPGRHMFFHTGLLLTAETPLEVMGVVAHEAGHIASGDIAGRRMAQQDSSVGAIASMVLGVGAAVLTGQSDVGLAVTQLGQGAIVSNLLAYTRAQEGTADQAAVSYLNEAGYSPRGLMTFMKKLEGQTALLSDNQEPFLQTHPLTRDRIKFLQQAVETSPHHGEPAPLKLRRMHKRMQAKLDAFLSAPEGTLRDYAGKDTVAARYARAIAHYREPDLDKALELVDGLIADHPDDPYFHELKGQMLFENGRIRRALEPYRRASELRPNSQLIRLGLAEVQLQLNESELTRKALDNVNQVLDAEPRNAFAWRLAAIAHGRLGDKGMTAVALAESALAKGDPQTARRQAKRAQQRLEEHSRPWLRARDIAHEAERQLENSNG</sequence>
<dbReference type="GO" id="GO:0051603">
    <property type="term" value="P:proteolysis involved in protein catabolic process"/>
    <property type="evidence" value="ECO:0007669"/>
    <property type="project" value="TreeGrafter"/>
</dbReference>
<feature type="chain" id="PRO_5011678168" evidence="9">
    <location>
        <begin position="33"/>
        <end position="459"/>
    </location>
</feature>
<reference evidence="11 12" key="1">
    <citation type="submission" date="2016-10" db="EMBL/GenBank/DDBJ databases">
        <authorList>
            <person name="de Groot N.N."/>
        </authorList>
    </citation>
    <scope>NUCLEOTIDE SEQUENCE [LARGE SCALE GENOMIC DNA]</scope>
    <source>
        <strain evidence="11 12">DSM 25584</strain>
    </source>
</reference>
<dbReference type="Proteomes" id="UP000199415">
    <property type="component" value="Unassembled WGS sequence"/>
</dbReference>
<organism evidence="11 12">
    <name type="scientific">Limimonas halophila</name>
    <dbReference type="NCBI Taxonomy" id="1082479"/>
    <lineage>
        <taxon>Bacteria</taxon>
        <taxon>Pseudomonadati</taxon>
        <taxon>Pseudomonadota</taxon>
        <taxon>Alphaproteobacteria</taxon>
        <taxon>Rhodospirillales</taxon>
        <taxon>Rhodovibrionaceae</taxon>
        <taxon>Limimonas</taxon>
    </lineage>
</organism>
<dbReference type="InterPro" id="IPR011990">
    <property type="entry name" value="TPR-like_helical_dom_sf"/>
</dbReference>
<dbReference type="InterPro" id="IPR001915">
    <property type="entry name" value="Peptidase_M48"/>
</dbReference>
<gene>
    <name evidence="11" type="ORF">SAMN05216241_104175</name>
</gene>
<feature type="region of interest" description="Disordered" evidence="8">
    <location>
        <begin position="417"/>
        <end position="439"/>
    </location>
</feature>
<dbReference type="PANTHER" id="PTHR22726:SF1">
    <property type="entry name" value="METALLOENDOPEPTIDASE OMA1, MITOCHONDRIAL"/>
    <property type="match status" value="1"/>
</dbReference>
<dbReference type="AlphaFoldDB" id="A0A1G7QWM7"/>
<evidence type="ECO:0000313" key="11">
    <source>
        <dbReference type="EMBL" id="SDG02928.1"/>
    </source>
</evidence>
<keyword evidence="12" id="KW-1185">Reference proteome</keyword>
<dbReference type="InterPro" id="IPR019734">
    <property type="entry name" value="TPR_rpt"/>
</dbReference>
<evidence type="ECO:0000256" key="1">
    <source>
        <dbReference type="ARBA" id="ARBA00001947"/>
    </source>
</evidence>
<dbReference type="GO" id="GO:0046872">
    <property type="term" value="F:metal ion binding"/>
    <property type="evidence" value="ECO:0007669"/>
    <property type="project" value="UniProtKB-KW"/>
</dbReference>
<evidence type="ECO:0000256" key="3">
    <source>
        <dbReference type="ARBA" id="ARBA00022723"/>
    </source>
</evidence>
<dbReference type="GO" id="GO:0016020">
    <property type="term" value="C:membrane"/>
    <property type="evidence" value="ECO:0007669"/>
    <property type="project" value="TreeGrafter"/>
</dbReference>
<feature type="repeat" description="TPR" evidence="7">
    <location>
        <begin position="315"/>
        <end position="348"/>
    </location>
</feature>
<dbReference type="GO" id="GO:0004222">
    <property type="term" value="F:metalloendopeptidase activity"/>
    <property type="evidence" value="ECO:0007669"/>
    <property type="project" value="InterPro"/>
</dbReference>
<evidence type="ECO:0000256" key="7">
    <source>
        <dbReference type="PROSITE-ProRule" id="PRU00339"/>
    </source>
</evidence>
<dbReference type="InterPro" id="IPR051156">
    <property type="entry name" value="Mito/Outer_Membr_Metalloprot"/>
</dbReference>
<feature type="domain" description="Peptidase M48" evidence="10">
    <location>
        <begin position="52"/>
        <end position="234"/>
    </location>
</feature>
<dbReference type="STRING" id="1082479.SAMN05216241_104175"/>
<evidence type="ECO:0000256" key="4">
    <source>
        <dbReference type="ARBA" id="ARBA00022801"/>
    </source>
</evidence>
<keyword evidence="5" id="KW-0862">Zinc</keyword>
<dbReference type="Gene3D" id="1.25.40.10">
    <property type="entry name" value="Tetratricopeptide repeat domain"/>
    <property type="match status" value="1"/>
</dbReference>
<keyword evidence="3" id="KW-0479">Metal-binding</keyword>
<evidence type="ECO:0000259" key="10">
    <source>
        <dbReference type="Pfam" id="PF01435"/>
    </source>
</evidence>
<dbReference type="PROSITE" id="PS50005">
    <property type="entry name" value="TPR"/>
    <property type="match status" value="1"/>
</dbReference>
<evidence type="ECO:0000313" key="12">
    <source>
        <dbReference type="Proteomes" id="UP000199415"/>
    </source>
</evidence>
<dbReference type="Pfam" id="PF01435">
    <property type="entry name" value="Peptidase_M48"/>
    <property type="match status" value="1"/>
</dbReference>
<keyword evidence="4" id="KW-0378">Hydrolase</keyword>
<evidence type="ECO:0000256" key="5">
    <source>
        <dbReference type="ARBA" id="ARBA00022833"/>
    </source>
</evidence>
<dbReference type="Pfam" id="PF13432">
    <property type="entry name" value="TPR_16"/>
    <property type="match status" value="2"/>
</dbReference>
<keyword evidence="2 11" id="KW-0645">Protease</keyword>
<name>A0A1G7QWM7_9PROT</name>
<evidence type="ECO:0000256" key="6">
    <source>
        <dbReference type="ARBA" id="ARBA00023049"/>
    </source>
</evidence>
<feature type="signal peptide" evidence="9">
    <location>
        <begin position="1"/>
        <end position="32"/>
    </location>
</feature>
<evidence type="ECO:0000256" key="8">
    <source>
        <dbReference type="SAM" id="MobiDB-lite"/>
    </source>
</evidence>
<dbReference type="EMBL" id="FNCE01000004">
    <property type="protein sequence ID" value="SDG02928.1"/>
    <property type="molecule type" value="Genomic_DNA"/>
</dbReference>
<dbReference type="CDD" id="cd07324">
    <property type="entry name" value="M48C_Oma1-like"/>
    <property type="match status" value="1"/>
</dbReference>
<keyword evidence="7" id="KW-0802">TPR repeat</keyword>
<evidence type="ECO:0000256" key="2">
    <source>
        <dbReference type="ARBA" id="ARBA00022670"/>
    </source>
</evidence>
<protein>
    <submittedName>
        <fullName evidence="11">Putative Zn-dependent protease, contains TPR repeats</fullName>
    </submittedName>
</protein>